<dbReference type="Proteomes" id="UP000000683">
    <property type="component" value="Chromosome"/>
</dbReference>
<dbReference type="HOGENOM" id="CLU_3179387_0_0_6"/>
<evidence type="ECO:0000313" key="2">
    <source>
        <dbReference type="Proteomes" id="UP000000683"/>
    </source>
</evidence>
<protein>
    <submittedName>
        <fullName evidence="1">Uncharacterized protein</fullName>
    </submittedName>
</protein>
<name>F5Z4F5_ALTNA</name>
<dbReference type="KEGG" id="alt:ambt_06800"/>
<gene>
    <name evidence="1" type="ordered locus">ambt_06800</name>
</gene>
<dbReference type="AlphaFoldDB" id="F5Z4F5"/>
<dbReference type="EMBL" id="CP002339">
    <property type="protein sequence ID" value="AEF02895.1"/>
    <property type="molecule type" value="Genomic_DNA"/>
</dbReference>
<sequence length="46" mass="5185">MAIYSGSWLFMALGSFVFAISNMNDDVLTYLILFFSAICESYASHH</sequence>
<proteinExistence type="predicted"/>
<accession>F5Z4F5</accession>
<keyword evidence="2" id="KW-1185">Reference proteome</keyword>
<evidence type="ECO:0000313" key="1">
    <source>
        <dbReference type="EMBL" id="AEF02895.1"/>
    </source>
</evidence>
<organism evidence="1 2">
    <name type="scientific">Alteromonas naphthalenivorans</name>
    <dbReference type="NCBI Taxonomy" id="715451"/>
    <lineage>
        <taxon>Bacteria</taxon>
        <taxon>Pseudomonadati</taxon>
        <taxon>Pseudomonadota</taxon>
        <taxon>Gammaproteobacteria</taxon>
        <taxon>Alteromonadales</taxon>
        <taxon>Alteromonadaceae</taxon>
        <taxon>Alteromonas/Salinimonas group</taxon>
        <taxon>Alteromonas</taxon>
    </lineage>
</organism>
<reference evidence="1 2" key="1">
    <citation type="journal article" date="2011" name="J. Bacteriol.">
        <title>Complete genome sequence of the polycyclic aromatic hydrocarbon-degrading bacterium Alteromonas sp. strain SN2.</title>
        <authorList>
            <person name="Jin H.M."/>
            <person name="Jeong H."/>
            <person name="Moon E.J."/>
            <person name="Math R.K."/>
            <person name="Lee K."/>
            <person name="Kim H.J."/>
            <person name="Jeon C.O."/>
            <person name="Oh T.K."/>
            <person name="Kim J.F."/>
        </authorList>
    </citation>
    <scope>NUCLEOTIDE SEQUENCE [LARGE SCALE GENOMIC DNA]</scope>
    <source>
        <strain evidence="2">JCM 17741 / KACC 18427 / KCTC 11700BP / SN2</strain>
    </source>
</reference>